<organism evidence="1 2">
    <name type="scientific">Spirosoma pollinicola</name>
    <dbReference type="NCBI Taxonomy" id="2057025"/>
    <lineage>
        <taxon>Bacteria</taxon>
        <taxon>Pseudomonadati</taxon>
        <taxon>Bacteroidota</taxon>
        <taxon>Cytophagia</taxon>
        <taxon>Cytophagales</taxon>
        <taxon>Cytophagaceae</taxon>
        <taxon>Spirosoma</taxon>
    </lineage>
</organism>
<gene>
    <name evidence="1" type="ORF">CWM47_02025</name>
</gene>
<dbReference type="AlphaFoldDB" id="A0A2K8YSU5"/>
<dbReference type="EMBL" id="CP025096">
    <property type="protein sequence ID" value="AUD00702.1"/>
    <property type="molecule type" value="Genomic_DNA"/>
</dbReference>
<proteinExistence type="predicted"/>
<evidence type="ECO:0000313" key="2">
    <source>
        <dbReference type="Proteomes" id="UP000232883"/>
    </source>
</evidence>
<accession>A0A2K8YSU5</accession>
<evidence type="ECO:0000313" key="1">
    <source>
        <dbReference type="EMBL" id="AUD00702.1"/>
    </source>
</evidence>
<protein>
    <submittedName>
        <fullName evidence="1">Uncharacterized protein</fullName>
    </submittedName>
</protein>
<name>A0A2K8YSU5_9BACT</name>
<dbReference type="Proteomes" id="UP000232883">
    <property type="component" value="Chromosome"/>
</dbReference>
<dbReference type="KEGG" id="spir:CWM47_02025"/>
<sequence length="87" mass="9711">MDSLTENVARVEMKGESTARDVTGLTNNMVSLTETVTRVEMKGDSTARAVATLTVSTDRRFDELKAGQVRLEQTQLEILTFLRSKFN</sequence>
<keyword evidence="2" id="KW-1185">Reference proteome</keyword>
<reference evidence="1 2" key="1">
    <citation type="submission" date="2017-11" db="EMBL/GenBank/DDBJ databases">
        <title>Taxonomic description and genome sequences of Spirosoma HA7 sp. nov., isolated from pollen microhabitat of Corylus avellana.</title>
        <authorList>
            <person name="Ambika Manirajan B."/>
            <person name="Suarez C."/>
            <person name="Ratering S."/>
            <person name="Geissler-Plaum R."/>
            <person name="Cardinale M."/>
            <person name="Sylvia S."/>
        </authorList>
    </citation>
    <scope>NUCLEOTIDE SEQUENCE [LARGE SCALE GENOMIC DNA]</scope>
    <source>
        <strain evidence="1 2">HA7</strain>
    </source>
</reference>